<dbReference type="STRING" id="440168.SAMN04487974_102521"/>
<gene>
    <name evidence="1" type="ORF">SAMN04487974_102521</name>
</gene>
<organism evidence="1 2">
    <name type="scientific">Pelagibacterium luteolum</name>
    <dbReference type="NCBI Taxonomy" id="440168"/>
    <lineage>
        <taxon>Bacteria</taxon>
        <taxon>Pseudomonadati</taxon>
        <taxon>Pseudomonadota</taxon>
        <taxon>Alphaproteobacteria</taxon>
        <taxon>Hyphomicrobiales</taxon>
        <taxon>Devosiaceae</taxon>
        <taxon>Pelagibacterium</taxon>
    </lineage>
</organism>
<sequence length="87" mass="9808">MERDPKIITSDLSKTVSKDGVTVDVHIFRLENETGWALEVVNENNTSTTWDDLFPTDEAAFKEFTRVVTTEGIEAFADGSNVVPFRR</sequence>
<accession>A0A1G7U3J2</accession>
<proteinExistence type="predicted"/>
<keyword evidence="2" id="KW-1185">Reference proteome</keyword>
<dbReference type="Proteomes" id="UP000199495">
    <property type="component" value="Unassembled WGS sequence"/>
</dbReference>
<dbReference type="OrthoDB" id="7864523at2"/>
<dbReference type="EMBL" id="FNCS01000002">
    <property type="protein sequence ID" value="SDG42007.1"/>
    <property type="molecule type" value="Genomic_DNA"/>
</dbReference>
<reference evidence="1 2" key="1">
    <citation type="submission" date="2016-10" db="EMBL/GenBank/DDBJ databases">
        <authorList>
            <person name="de Groot N.N."/>
        </authorList>
    </citation>
    <scope>NUCLEOTIDE SEQUENCE [LARGE SCALE GENOMIC DNA]</scope>
    <source>
        <strain evidence="1 2">CGMCC 1.10267</strain>
    </source>
</reference>
<name>A0A1G7U3J2_9HYPH</name>
<dbReference type="AlphaFoldDB" id="A0A1G7U3J2"/>
<dbReference type="RefSeq" id="WP_090593591.1">
    <property type="nucleotide sequence ID" value="NZ_FNCS01000002.1"/>
</dbReference>
<evidence type="ECO:0000313" key="1">
    <source>
        <dbReference type="EMBL" id="SDG42007.1"/>
    </source>
</evidence>
<evidence type="ECO:0000313" key="2">
    <source>
        <dbReference type="Proteomes" id="UP000199495"/>
    </source>
</evidence>
<protein>
    <submittedName>
        <fullName evidence="1">Uncharacterized protein</fullName>
    </submittedName>
</protein>